<accession>A0A7N0UV41</accession>
<keyword evidence="2" id="KW-1185">Reference proteome</keyword>
<protein>
    <submittedName>
        <fullName evidence="1">Uncharacterized protein</fullName>
    </submittedName>
</protein>
<evidence type="ECO:0000313" key="1">
    <source>
        <dbReference type="EnsemblPlants" id="Kaladp0087s0146.6.v1.1"/>
    </source>
</evidence>
<dbReference type="Proteomes" id="UP000594263">
    <property type="component" value="Unplaced"/>
</dbReference>
<dbReference type="Gramene" id="Kaladp0087s0146.6.v1.1">
    <property type="protein sequence ID" value="Kaladp0087s0146.6.v1.1"/>
    <property type="gene ID" value="Kaladp0087s0146.v1.1"/>
</dbReference>
<reference evidence="1" key="1">
    <citation type="submission" date="2021-01" db="UniProtKB">
        <authorList>
            <consortium name="EnsemblPlants"/>
        </authorList>
    </citation>
    <scope>IDENTIFICATION</scope>
</reference>
<proteinExistence type="predicted"/>
<dbReference type="AlphaFoldDB" id="A0A7N0UV41"/>
<evidence type="ECO:0000313" key="2">
    <source>
        <dbReference type="Proteomes" id="UP000594263"/>
    </source>
</evidence>
<name>A0A7N0UV41_KALFE</name>
<organism evidence="1 2">
    <name type="scientific">Kalanchoe fedtschenkoi</name>
    <name type="common">Lavender scallops</name>
    <name type="synonym">South American air plant</name>
    <dbReference type="NCBI Taxonomy" id="63787"/>
    <lineage>
        <taxon>Eukaryota</taxon>
        <taxon>Viridiplantae</taxon>
        <taxon>Streptophyta</taxon>
        <taxon>Embryophyta</taxon>
        <taxon>Tracheophyta</taxon>
        <taxon>Spermatophyta</taxon>
        <taxon>Magnoliopsida</taxon>
        <taxon>eudicotyledons</taxon>
        <taxon>Gunneridae</taxon>
        <taxon>Pentapetalae</taxon>
        <taxon>Saxifragales</taxon>
        <taxon>Crassulaceae</taxon>
        <taxon>Kalanchoe</taxon>
    </lineage>
</organism>
<dbReference type="EnsemblPlants" id="Kaladp0087s0146.6.v1.1">
    <property type="protein sequence ID" value="Kaladp0087s0146.6.v1.1"/>
    <property type="gene ID" value="Kaladp0087s0146.v1.1"/>
</dbReference>
<sequence length="141" mass="16170">MPSVLFITAAHNNQIARLTIYQVIRENNGKLGYVVQIQVNKSVVFGDKMKVMDSRVPTQSATSIGTLLITERDRQSMKEKNPISYRTYSRLLTRNDIRMFIISEYMSLIPHNPSDDECHSILYTYLTTQVVADVTPSRLRT</sequence>